<dbReference type="RefSeq" id="WP_073390165.1">
    <property type="nucleotide sequence ID" value="NZ_FQVU01000003.1"/>
</dbReference>
<dbReference type="Pfam" id="PF00300">
    <property type="entry name" value="His_Phos_1"/>
    <property type="match status" value="1"/>
</dbReference>
<evidence type="ECO:0000313" key="6">
    <source>
        <dbReference type="Proteomes" id="UP000186132"/>
    </source>
</evidence>
<dbReference type="CDD" id="cd09279">
    <property type="entry name" value="RNase_HI_like"/>
    <property type="match status" value="1"/>
</dbReference>
<dbReference type="Pfam" id="PF13456">
    <property type="entry name" value="RVT_3"/>
    <property type="match status" value="1"/>
</dbReference>
<dbReference type="PROSITE" id="PS50879">
    <property type="entry name" value="RNASE_H_1"/>
    <property type="match status" value="1"/>
</dbReference>
<evidence type="ECO:0000256" key="3">
    <source>
        <dbReference type="PIRSR" id="PIRSR613078-2"/>
    </source>
</evidence>
<dbReference type="InterPro" id="IPR036397">
    <property type="entry name" value="RNaseH_sf"/>
</dbReference>
<evidence type="ECO:0000259" key="4">
    <source>
        <dbReference type="PROSITE" id="PS50879"/>
    </source>
</evidence>
<keyword evidence="6" id="KW-1185">Reference proteome</keyword>
<reference evidence="5 6" key="1">
    <citation type="submission" date="2016-11" db="EMBL/GenBank/DDBJ databases">
        <authorList>
            <person name="Jaros S."/>
            <person name="Januszkiewicz K."/>
            <person name="Wedrychowicz H."/>
        </authorList>
    </citation>
    <scope>NUCLEOTIDE SEQUENCE [LARGE SCALE GENOMIC DNA]</scope>
    <source>
        <strain evidence="5 6">DSM 45627</strain>
    </source>
</reference>
<dbReference type="PIRSF" id="PIRSF036922">
    <property type="entry name" value="RNaseH_PGAM"/>
    <property type="match status" value="1"/>
</dbReference>
<proteinExistence type="predicted"/>
<dbReference type="GO" id="GO:0003676">
    <property type="term" value="F:nucleic acid binding"/>
    <property type="evidence" value="ECO:0007669"/>
    <property type="project" value="InterPro"/>
</dbReference>
<accession>A0A1M5KTG4</accession>
<organism evidence="5 6">
    <name type="scientific">Jatrophihabitans endophyticus</name>
    <dbReference type="NCBI Taxonomy" id="1206085"/>
    <lineage>
        <taxon>Bacteria</taxon>
        <taxon>Bacillati</taxon>
        <taxon>Actinomycetota</taxon>
        <taxon>Actinomycetes</taxon>
        <taxon>Jatrophihabitantales</taxon>
        <taxon>Jatrophihabitantaceae</taxon>
        <taxon>Jatrophihabitans</taxon>
    </lineage>
</organism>
<dbReference type="Proteomes" id="UP000186132">
    <property type="component" value="Unassembled WGS sequence"/>
</dbReference>
<evidence type="ECO:0000256" key="1">
    <source>
        <dbReference type="PIRSR" id="PIRSR036922-1"/>
    </source>
</evidence>
<dbReference type="AlphaFoldDB" id="A0A1M5KTG4"/>
<dbReference type="SMART" id="SM00855">
    <property type="entry name" value="PGAM"/>
    <property type="match status" value="1"/>
</dbReference>
<evidence type="ECO:0000256" key="2">
    <source>
        <dbReference type="PIRSR" id="PIRSR613078-1"/>
    </source>
</evidence>
<name>A0A1M5KTG4_9ACTN</name>
<dbReference type="InterPro" id="IPR013078">
    <property type="entry name" value="His_Pase_superF_clade-1"/>
</dbReference>
<dbReference type="SUPFAM" id="SSF53098">
    <property type="entry name" value="Ribonuclease H-like"/>
    <property type="match status" value="1"/>
</dbReference>
<dbReference type="PANTHER" id="PTHR48100:SF62">
    <property type="entry name" value="GLUCOSYL-3-PHOSPHOGLYCERATE PHOSPHATASE"/>
    <property type="match status" value="1"/>
</dbReference>
<dbReference type="GO" id="GO:0016791">
    <property type="term" value="F:phosphatase activity"/>
    <property type="evidence" value="ECO:0007669"/>
    <property type="project" value="TreeGrafter"/>
</dbReference>
<dbReference type="GO" id="GO:0005737">
    <property type="term" value="C:cytoplasm"/>
    <property type="evidence" value="ECO:0007669"/>
    <property type="project" value="TreeGrafter"/>
</dbReference>
<dbReference type="SUPFAM" id="SSF53254">
    <property type="entry name" value="Phosphoglycerate mutase-like"/>
    <property type="match status" value="1"/>
</dbReference>
<feature type="active site" description="Tele-phosphohistidine intermediate" evidence="1">
    <location>
        <position position="172"/>
    </location>
</feature>
<evidence type="ECO:0000313" key="5">
    <source>
        <dbReference type="EMBL" id="SHG56035.1"/>
    </source>
</evidence>
<dbReference type="InterPro" id="IPR012337">
    <property type="entry name" value="RNaseH-like_sf"/>
</dbReference>
<protein>
    <submittedName>
        <fullName evidence="5">Probable phosphoglycerate mutase</fullName>
    </submittedName>
</protein>
<dbReference type="PANTHER" id="PTHR48100">
    <property type="entry name" value="BROAD-SPECIFICITY PHOSPHATASE YOR283W-RELATED"/>
    <property type="match status" value="1"/>
</dbReference>
<dbReference type="GO" id="GO:0004523">
    <property type="term" value="F:RNA-DNA hybrid ribonuclease activity"/>
    <property type="evidence" value="ECO:0007669"/>
    <property type="project" value="InterPro"/>
</dbReference>
<dbReference type="CDD" id="cd07067">
    <property type="entry name" value="HP_PGM_like"/>
    <property type="match status" value="1"/>
</dbReference>
<sequence>MSAGGVEHVIVEADGGSRGNPGPAGYGAVVFDAASRAVLAEESDAIGVDTNNVAEYRGLIAGLQAAHALGAHRVDVRMDSKLVVEQMSGRWSVKNAVLQGLSREAQALRRGFDEVTFGWIPREKNKHADRLANEAMDRAAGRTPKPARTPVVAAPAWVPPAGPPTRLVLVRHGSTVHSADKRFSGRNDLPLNDAGRRQAAALAGRRYGQVAAVVSSPLRRAVETAEAVAGPLGLAVRIVDDLVETDFGAWEGLTFAEARELDPAALDAWRASPDAAPPGGESFAAVARRVRRAREEVIGAHPGGTVVVVSHVTPIKTLVRLALDAPPAAMFRLHLDTASVSTVDYWDDGNSSVRLVNDTAHLHPDGV</sequence>
<gene>
    <name evidence="5" type="ORF">SAMN05443575_2254</name>
</gene>
<dbReference type="InterPro" id="IPR050275">
    <property type="entry name" value="PGM_Phosphatase"/>
</dbReference>
<dbReference type="Gene3D" id="3.40.50.1240">
    <property type="entry name" value="Phosphoglycerate mutase-like"/>
    <property type="match status" value="1"/>
</dbReference>
<feature type="active site" description="Proton donor/acceptor; for phosphatase activity" evidence="1">
    <location>
        <position position="244"/>
    </location>
</feature>
<feature type="binding site" evidence="3">
    <location>
        <position position="220"/>
    </location>
    <ligand>
        <name>substrate</name>
    </ligand>
</feature>
<dbReference type="Gene3D" id="3.30.420.10">
    <property type="entry name" value="Ribonuclease H-like superfamily/Ribonuclease H"/>
    <property type="match status" value="1"/>
</dbReference>
<dbReference type="STRING" id="1206085.SAMN05443575_2254"/>
<feature type="domain" description="RNase H type-1" evidence="4">
    <location>
        <begin position="5"/>
        <end position="145"/>
    </location>
</feature>
<dbReference type="NCBIfam" id="NF005567">
    <property type="entry name" value="PRK07238.1"/>
    <property type="match status" value="1"/>
</dbReference>
<dbReference type="InterPro" id="IPR014636">
    <property type="entry name" value="RNaseH/PGlycerate_mutase"/>
</dbReference>
<dbReference type="InterPro" id="IPR029033">
    <property type="entry name" value="His_PPase_superfam"/>
</dbReference>
<dbReference type="EMBL" id="FQVU01000003">
    <property type="protein sequence ID" value="SHG56035.1"/>
    <property type="molecule type" value="Genomic_DNA"/>
</dbReference>
<dbReference type="InterPro" id="IPR002156">
    <property type="entry name" value="RNaseH_domain"/>
</dbReference>
<feature type="active site" description="Proton donor/acceptor" evidence="2">
    <location>
        <position position="244"/>
    </location>
</feature>